<evidence type="ECO:0000313" key="1">
    <source>
        <dbReference type="EMBL" id="SIT24079.1"/>
    </source>
</evidence>
<keyword evidence="2" id="KW-1185">Reference proteome</keyword>
<dbReference type="Pfam" id="PF19268">
    <property type="entry name" value="CIS_TMP"/>
    <property type="match status" value="3"/>
</dbReference>
<organism evidence="1 2">
    <name type="scientific">Filimonas lacunae</name>
    <dbReference type="NCBI Taxonomy" id="477680"/>
    <lineage>
        <taxon>Bacteria</taxon>
        <taxon>Pseudomonadati</taxon>
        <taxon>Bacteroidota</taxon>
        <taxon>Chitinophagia</taxon>
        <taxon>Chitinophagales</taxon>
        <taxon>Chitinophagaceae</taxon>
        <taxon>Filimonas</taxon>
    </lineage>
</organism>
<proteinExistence type="predicted"/>
<reference evidence="2" key="1">
    <citation type="submission" date="2017-01" db="EMBL/GenBank/DDBJ databases">
        <authorList>
            <person name="Varghese N."/>
            <person name="Submissions S."/>
        </authorList>
    </citation>
    <scope>NUCLEOTIDE SEQUENCE [LARGE SCALE GENOMIC DNA]</scope>
    <source>
        <strain evidence="2">DSM 21054</strain>
    </source>
</reference>
<dbReference type="AlphaFoldDB" id="A0A173MEP8"/>
<dbReference type="EMBL" id="FTOR01000006">
    <property type="protein sequence ID" value="SIT24079.1"/>
    <property type="molecule type" value="Genomic_DNA"/>
</dbReference>
<dbReference type="InterPro" id="IPR045538">
    <property type="entry name" value="CIS_TMP"/>
</dbReference>
<accession>A0A173MEP8</accession>
<dbReference type="KEGG" id="fln:FLA_2005"/>
<gene>
    <name evidence="1" type="ORF">SAMN05421788_10664</name>
</gene>
<sequence>MSDDSSHIQSLVFDVGLRPREKAHELQNRISRLFTYQLESLLQQFFSESIPDGVHIKIDSLTLDLGNITLEQLEKELPERLLQALHKAFDFSFTPGGRPAAGATIDYTITTTEAGYLRLLVYFLQTGSFPWWAGVSTVYELEDVIERLYKNYSKELRAVLLREGKNESVRRRIAWQFNESVIQKIVEVLEPAESLFILAYHKSITRQQEQYALVKSGTEDFQRALWLFILSFLLAEKETWFSRKMFIKSTLRQMSAHFNVGYTALLGLLYQALYAAGVDIEHARLTWFMKVVLEEELHTHNAALPTESNGVATDAVYDLLQQPVIDWAVERAGYTSGHLQLKNLLAYFIETGGVPRWGQYTPGSIVSLMEQLLNQHPREALALLQWAGSSDKRMHRFLLQFPAALVQRIFALLPSGEEAVQASVLIQQLATAGSHPTAMAITAQSAEKTLLRLLWHHYAETYYQTFHVGSFYIQGLKHLFRLPGHTWYALLPELNRLFSRGDTESLQQIIAWIGAINEQGQLVGGFVVKQDAAQQTLLKLPEVKRLLLSIAGQEYRYLPLFPALYGKEETVDNATALLTAVAENMAYYLTWNSMPDALQVPDEATGVGLLTDMVLYLFEKDRARLKSLLMAPVNSYTARKSIYQLFNARRGGKDALILQWLSGFIQADMMAYLGDQPFSASEGYKRDTYKGVTLMKVARILNRFYQTPTVVPLDEQQLLQQALQTLDHFFTYNSLPAALDLQGVSARVLIQYLFRWVLGKNSAALSRLLQKTTHAAEARIQLHSWFGSNEFVNGESVAAFTAIWLQQDVLAYLRQHTDRDITQTPAWHKLVRWQQLPVGVITYISRHYRMATIQQWMERENYTWLENMQPAVLVLQLLFTDAAGVGRDWPSQLLNEFLLLAFAGHVMVKDAPEFIKQFFAFADKRIPPPVYKVYERIGKALPVLKVQERGIARELVAVVEREVITRLQAAPPKQRLPIAGVIPAPDTASTVGIELPREKMEKIYVHNAGLVLLHPFFSFFFSKLNLTEKSKFIDEDALFRALHLTQHLVDGVYAHEEHTLCLNKILCGVELATPVPLSIEPLPEEIAMAESLFQAVFQQWSKMKSSSVEGFRNSFLLRDGVLTRGEDHWMLKVEQRGYDLLLQTLPWSYGSIRLPWMKEVLYVEWI</sequence>
<dbReference type="STRING" id="477680.SAMN05421788_10664"/>
<protein>
    <submittedName>
        <fullName evidence="1">Uncharacterized protein</fullName>
    </submittedName>
</protein>
<dbReference type="RefSeq" id="WP_076380284.1">
    <property type="nucleotide sequence ID" value="NZ_AP017422.1"/>
</dbReference>
<dbReference type="Proteomes" id="UP000186917">
    <property type="component" value="Unassembled WGS sequence"/>
</dbReference>
<name>A0A173MEP8_9BACT</name>
<dbReference type="OrthoDB" id="1488184at2"/>
<evidence type="ECO:0000313" key="2">
    <source>
        <dbReference type="Proteomes" id="UP000186917"/>
    </source>
</evidence>